<dbReference type="GO" id="GO:0006221">
    <property type="term" value="P:pyrimidine nucleotide biosynthetic process"/>
    <property type="evidence" value="ECO:0007669"/>
    <property type="project" value="UniProtKB-KW"/>
</dbReference>
<comment type="function">
    <text evidence="11">Catalyzes the conversion of dihydroorotate to orotate with fumarate as the electron acceptor.</text>
</comment>
<dbReference type="PANTHER" id="PTHR48109:SF1">
    <property type="entry name" value="DIHYDROOROTATE DEHYDROGENASE (FUMARATE)"/>
    <property type="match status" value="1"/>
</dbReference>
<comment type="subunit">
    <text evidence="11">Homodimer.</text>
</comment>
<comment type="pathway">
    <text evidence="3 11">Pyrimidine metabolism; UMP biosynthesis via de novo pathway.</text>
</comment>
<dbReference type="CDD" id="cd04741">
    <property type="entry name" value="DHOD_1A_like"/>
    <property type="match status" value="1"/>
</dbReference>
<organism evidence="13 14">
    <name type="scientific">Schizothecium vesticola</name>
    <dbReference type="NCBI Taxonomy" id="314040"/>
    <lineage>
        <taxon>Eukaryota</taxon>
        <taxon>Fungi</taxon>
        <taxon>Dikarya</taxon>
        <taxon>Ascomycota</taxon>
        <taxon>Pezizomycotina</taxon>
        <taxon>Sordariomycetes</taxon>
        <taxon>Sordariomycetidae</taxon>
        <taxon>Sordariales</taxon>
        <taxon>Schizotheciaceae</taxon>
        <taxon>Schizothecium</taxon>
    </lineage>
</organism>
<dbReference type="InterPro" id="IPR033886">
    <property type="entry name" value="DHOD_1A"/>
</dbReference>
<dbReference type="GO" id="GO:1990663">
    <property type="term" value="F:dihydroorotate dehydrogenase (fumarate) activity"/>
    <property type="evidence" value="ECO:0007669"/>
    <property type="project" value="UniProtKB-EC"/>
</dbReference>
<evidence type="ECO:0000256" key="3">
    <source>
        <dbReference type="ARBA" id="ARBA00004725"/>
    </source>
</evidence>
<evidence type="ECO:0000256" key="11">
    <source>
        <dbReference type="RuleBase" id="RU364042"/>
    </source>
</evidence>
<proteinExistence type="inferred from homology"/>
<evidence type="ECO:0000256" key="10">
    <source>
        <dbReference type="ARBA" id="ARBA00023002"/>
    </source>
</evidence>
<evidence type="ECO:0000256" key="7">
    <source>
        <dbReference type="ARBA" id="ARBA00022630"/>
    </source>
</evidence>
<keyword evidence="8 11" id="KW-0288">FMN</keyword>
<dbReference type="AlphaFoldDB" id="A0AA40KB67"/>
<keyword evidence="7 11" id="KW-0285">Flavoprotein</keyword>
<keyword evidence="9 11" id="KW-0665">Pyrimidine biosynthesis</keyword>
<evidence type="ECO:0000256" key="9">
    <source>
        <dbReference type="ARBA" id="ARBA00022975"/>
    </source>
</evidence>
<comment type="caution">
    <text evidence="13">The sequence shown here is derived from an EMBL/GenBank/DDBJ whole genome shotgun (WGS) entry which is preliminary data.</text>
</comment>
<dbReference type="InterPro" id="IPR013785">
    <property type="entry name" value="Aldolase_TIM"/>
</dbReference>
<keyword evidence="6 11" id="KW-0963">Cytoplasm</keyword>
<dbReference type="InterPro" id="IPR005720">
    <property type="entry name" value="Dihydroorotate_DH_cat"/>
</dbReference>
<comment type="similarity">
    <text evidence="4 11">Belongs to the dihydroorotate dehydrogenase family. Type 1 subfamily.</text>
</comment>
<dbReference type="Pfam" id="PF01180">
    <property type="entry name" value="DHO_dh"/>
    <property type="match status" value="1"/>
</dbReference>
<evidence type="ECO:0000259" key="12">
    <source>
        <dbReference type="Pfam" id="PF01180"/>
    </source>
</evidence>
<evidence type="ECO:0000256" key="5">
    <source>
        <dbReference type="ARBA" id="ARBA00021374"/>
    </source>
</evidence>
<comment type="subcellular location">
    <subcellularLocation>
        <location evidence="2 11">Cytoplasm</location>
    </subcellularLocation>
</comment>
<feature type="non-terminal residue" evidence="13">
    <location>
        <position position="335"/>
    </location>
</feature>
<evidence type="ECO:0000256" key="1">
    <source>
        <dbReference type="ARBA" id="ARBA00001917"/>
    </source>
</evidence>
<dbReference type="EC" id="1.3.98.1" evidence="11"/>
<dbReference type="InterPro" id="IPR050074">
    <property type="entry name" value="DHO_dehydrogenase"/>
</dbReference>
<accession>A0AA40KB67</accession>
<dbReference type="GO" id="GO:0005737">
    <property type="term" value="C:cytoplasm"/>
    <property type="evidence" value="ECO:0007669"/>
    <property type="project" value="UniProtKB-SubCell"/>
</dbReference>
<dbReference type="InterPro" id="IPR023359">
    <property type="entry name" value="Dihydro_DH_chainA_dom2"/>
</dbReference>
<dbReference type="Gene3D" id="3.20.20.70">
    <property type="entry name" value="Aldolase class I"/>
    <property type="match status" value="1"/>
</dbReference>
<keyword evidence="10 11" id="KW-0560">Oxidoreductase</keyword>
<keyword evidence="14" id="KW-1185">Reference proteome</keyword>
<dbReference type="SUPFAM" id="SSF51395">
    <property type="entry name" value="FMN-linked oxidoreductases"/>
    <property type="match status" value="1"/>
</dbReference>
<evidence type="ECO:0000256" key="4">
    <source>
        <dbReference type="ARBA" id="ARBA00008008"/>
    </source>
</evidence>
<name>A0AA40KB67_9PEZI</name>
<dbReference type="Gene3D" id="2.30.26.10">
    <property type="entry name" value="Dihydroorotate Dehydrogenase A, chain A, domain 2"/>
    <property type="match status" value="1"/>
</dbReference>
<evidence type="ECO:0000313" key="13">
    <source>
        <dbReference type="EMBL" id="KAK0752267.1"/>
    </source>
</evidence>
<comment type="cofactor">
    <cofactor evidence="1 11">
        <name>FMN</name>
        <dbReference type="ChEBI" id="CHEBI:58210"/>
    </cofactor>
</comment>
<dbReference type="EMBL" id="JAUKUD010000002">
    <property type="protein sequence ID" value="KAK0752267.1"/>
    <property type="molecule type" value="Genomic_DNA"/>
</dbReference>
<gene>
    <name evidence="13" type="ORF">B0T18DRAFT_300024</name>
</gene>
<reference evidence="13" key="1">
    <citation type="submission" date="2023-06" db="EMBL/GenBank/DDBJ databases">
        <title>Genome-scale phylogeny and comparative genomics of the fungal order Sordariales.</title>
        <authorList>
            <consortium name="Lawrence Berkeley National Laboratory"/>
            <person name="Hensen N."/>
            <person name="Bonometti L."/>
            <person name="Westerberg I."/>
            <person name="Brannstrom I.O."/>
            <person name="Guillou S."/>
            <person name="Cros-Aarteil S."/>
            <person name="Calhoun S."/>
            <person name="Haridas S."/>
            <person name="Kuo A."/>
            <person name="Mondo S."/>
            <person name="Pangilinan J."/>
            <person name="Riley R."/>
            <person name="LaButti K."/>
            <person name="Andreopoulos B."/>
            <person name="Lipzen A."/>
            <person name="Chen C."/>
            <person name="Yanf M."/>
            <person name="Daum C."/>
            <person name="Ng V."/>
            <person name="Clum A."/>
            <person name="Steindorff A."/>
            <person name="Ohm R."/>
            <person name="Martin F."/>
            <person name="Silar P."/>
            <person name="Natvig D."/>
            <person name="Lalanne C."/>
            <person name="Gautier V."/>
            <person name="Ament-velasquez S.L."/>
            <person name="Kruys A."/>
            <person name="Hutchinson M.I."/>
            <person name="Powell A.J."/>
            <person name="Barry K."/>
            <person name="Miller A.N."/>
            <person name="Grigoriev I.V."/>
            <person name="Debuchy R."/>
            <person name="Gladieux P."/>
            <person name="Thoren M.H."/>
            <person name="Johannesson H."/>
        </authorList>
    </citation>
    <scope>NUCLEOTIDE SEQUENCE</scope>
    <source>
        <strain evidence="13">SMH3187-1</strain>
    </source>
</reference>
<evidence type="ECO:0000256" key="8">
    <source>
        <dbReference type="ARBA" id="ARBA00022643"/>
    </source>
</evidence>
<feature type="domain" description="Dihydroorotate dehydrogenase catalytic" evidence="12">
    <location>
        <begin position="73"/>
        <end position="335"/>
    </location>
</feature>
<sequence>PPLEIVPPLINSSNPWATTIDDLRALYACPSIGAVTTRTSLIDGFDHSPKKHVYKFFATESHESSPTSDGSTQNASLNSLGYSPIPLSTYLDFIKVISDEQPKASSKGFIISVTGTPEQVSECYERIATTQSSVKFPLAMEINLSCPNIPNKPPPAYSKDALVPYIEEIQDAIDLVHYLPRIPFGLKTPPYTHSTEYQGLIGALESSASRSPAGKSPVSFITMTNTLGSCLVVDLTPDFGPGGASAPSPVLPGTGIGGMAGAPLHPLALGNVLTLRRMLDERSASLGHVSIIGIGGVLDVAGYRRMRAVGAAVVGVGTGLGLKGVRIFEEIEQGL</sequence>
<evidence type="ECO:0000256" key="2">
    <source>
        <dbReference type="ARBA" id="ARBA00004496"/>
    </source>
</evidence>
<feature type="non-terminal residue" evidence="13">
    <location>
        <position position="1"/>
    </location>
</feature>
<dbReference type="PANTHER" id="PTHR48109">
    <property type="entry name" value="DIHYDROOROTATE DEHYDROGENASE (QUINONE), MITOCHONDRIAL-RELATED"/>
    <property type="match status" value="1"/>
</dbReference>
<dbReference type="GO" id="GO:0006207">
    <property type="term" value="P:'de novo' pyrimidine nucleobase biosynthetic process"/>
    <property type="evidence" value="ECO:0007669"/>
    <property type="project" value="TreeGrafter"/>
</dbReference>
<dbReference type="Proteomes" id="UP001172155">
    <property type="component" value="Unassembled WGS sequence"/>
</dbReference>
<evidence type="ECO:0000313" key="14">
    <source>
        <dbReference type="Proteomes" id="UP001172155"/>
    </source>
</evidence>
<evidence type="ECO:0000256" key="6">
    <source>
        <dbReference type="ARBA" id="ARBA00022490"/>
    </source>
</evidence>
<protein>
    <recommendedName>
        <fullName evidence="5 11">Dihydroorotate dehydrogenase (fumarate)</fullName>
        <ecNumber evidence="11">1.3.98.1</ecNumber>
    </recommendedName>
    <alternativeName>
        <fullName evidence="11">Dihydroorotate oxidase</fullName>
    </alternativeName>
</protein>
<comment type="catalytic activity">
    <reaction evidence="11">
        <text>(S)-dihydroorotate + fumarate = orotate + succinate</text>
        <dbReference type="Rhea" id="RHEA:30059"/>
        <dbReference type="ChEBI" id="CHEBI:29806"/>
        <dbReference type="ChEBI" id="CHEBI:30031"/>
        <dbReference type="ChEBI" id="CHEBI:30839"/>
        <dbReference type="ChEBI" id="CHEBI:30864"/>
        <dbReference type="EC" id="1.3.98.1"/>
    </reaction>
</comment>